<evidence type="ECO:0000313" key="2">
    <source>
        <dbReference type="EMBL" id="KIK76521.1"/>
    </source>
</evidence>
<keyword evidence="3" id="KW-1185">Reference proteome</keyword>
<reference evidence="3" key="2">
    <citation type="submission" date="2015-01" db="EMBL/GenBank/DDBJ databases">
        <title>Evolutionary Origins and Diversification of the Mycorrhizal Mutualists.</title>
        <authorList>
            <consortium name="DOE Joint Genome Institute"/>
            <consortium name="Mycorrhizal Genomics Consortium"/>
            <person name="Kohler A."/>
            <person name="Kuo A."/>
            <person name="Nagy L.G."/>
            <person name="Floudas D."/>
            <person name="Copeland A."/>
            <person name="Barry K.W."/>
            <person name="Cichocki N."/>
            <person name="Veneault-Fourrey C."/>
            <person name="LaButti K."/>
            <person name="Lindquist E.A."/>
            <person name="Lipzen A."/>
            <person name="Lundell T."/>
            <person name="Morin E."/>
            <person name="Murat C."/>
            <person name="Riley R."/>
            <person name="Ohm R."/>
            <person name="Sun H."/>
            <person name="Tunlid A."/>
            <person name="Henrissat B."/>
            <person name="Grigoriev I.V."/>
            <person name="Hibbett D.S."/>
            <person name="Martin F."/>
        </authorList>
    </citation>
    <scope>NUCLEOTIDE SEQUENCE [LARGE SCALE GENOMIC DNA]</scope>
    <source>
        <strain evidence="3">Ve08.2h10</strain>
    </source>
</reference>
<dbReference type="HOGENOM" id="CLU_2292560_0_0_1"/>
<evidence type="ECO:0000313" key="3">
    <source>
        <dbReference type="Proteomes" id="UP000054538"/>
    </source>
</evidence>
<evidence type="ECO:0000256" key="1">
    <source>
        <dbReference type="SAM" id="MobiDB-lite"/>
    </source>
</evidence>
<dbReference type="Proteomes" id="UP000054538">
    <property type="component" value="Unassembled WGS sequence"/>
</dbReference>
<accession>A0A0D0CZ51</accession>
<proteinExistence type="predicted"/>
<feature type="region of interest" description="Disordered" evidence="1">
    <location>
        <begin position="36"/>
        <end position="58"/>
    </location>
</feature>
<feature type="region of interest" description="Disordered" evidence="1">
    <location>
        <begin position="81"/>
        <end position="101"/>
    </location>
</feature>
<organism evidence="2 3">
    <name type="scientific">Paxillus rubicundulus Ve08.2h10</name>
    <dbReference type="NCBI Taxonomy" id="930991"/>
    <lineage>
        <taxon>Eukaryota</taxon>
        <taxon>Fungi</taxon>
        <taxon>Dikarya</taxon>
        <taxon>Basidiomycota</taxon>
        <taxon>Agaricomycotina</taxon>
        <taxon>Agaricomycetes</taxon>
        <taxon>Agaricomycetidae</taxon>
        <taxon>Boletales</taxon>
        <taxon>Paxilineae</taxon>
        <taxon>Paxillaceae</taxon>
        <taxon>Paxillus</taxon>
    </lineage>
</organism>
<feature type="compositionally biased region" description="Basic and acidic residues" evidence="1">
    <location>
        <begin position="81"/>
        <end position="91"/>
    </location>
</feature>
<reference evidence="2 3" key="1">
    <citation type="submission" date="2014-04" db="EMBL/GenBank/DDBJ databases">
        <authorList>
            <consortium name="DOE Joint Genome Institute"/>
            <person name="Kuo A."/>
            <person name="Kohler A."/>
            <person name="Jargeat P."/>
            <person name="Nagy L.G."/>
            <person name="Floudas D."/>
            <person name="Copeland A."/>
            <person name="Barry K.W."/>
            <person name="Cichocki N."/>
            <person name="Veneault-Fourrey C."/>
            <person name="LaButti K."/>
            <person name="Lindquist E.A."/>
            <person name="Lipzen A."/>
            <person name="Lundell T."/>
            <person name="Morin E."/>
            <person name="Murat C."/>
            <person name="Sun H."/>
            <person name="Tunlid A."/>
            <person name="Henrissat B."/>
            <person name="Grigoriev I.V."/>
            <person name="Hibbett D.S."/>
            <person name="Martin F."/>
            <person name="Nordberg H.P."/>
            <person name="Cantor M.N."/>
            <person name="Hua S.X."/>
        </authorList>
    </citation>
    <scope>NUCLEOTIDE SEQUENCE [LARGE SCALE GENOMIC DNA]</scope>
    <source>
        <strain evidence="2 3">Ve08.2h10</strain>
    </source>
</reference>
<gene>
    <name evidence="2" type="ORF">PAXRUDRAFT_835339</name>
</gene>
<protein>
    <submittedName>
        <fullName evidence="2">Uncharacterized protein</fullName>
    </submittedName>
</protein>
<sequence>MSTSRDLREHSTTRVIYMKMEAEEVITDGTIQKRQNKCPKSYDGWNRDSSSVSDHKRESRCVLGNTHGEYPAIGGLVQVEHETRQERDRNTACKYGQTATH</sequence>
<name>A0A0D0CZ51_9AGAM</name>
<dbReference type="EMBL" id="KN827439">
    <property type="protein sequence ID" value="KIK76521.1"/>
    <property type="molecule type" value="Genomic_DNA"/>
</dbReference>
<dbReference type="AlphaFoldDB" id="A0A0D0CZ51"/>
<dbReference type="InParanoid" id="A0A0D0CZ51"/>